<dbReference type="RefSeq" id="WP_120766891.1">
    <property type="nucleotide sequence ID" value="NZ_CP033169.1"/>
</dbReference>
<evidence type="ECO:0000313" key="2">
    <source>
        <dbReference type="Proteomes" id="UP000280960"/>
    </source>
</evidence>
<sequence length="62" mass="6680">MVKTKTAVETNPSAIKPQDLGYDTEIVTEMGPNVGTKATKRAIATQEITGTTRPNLMIYPGE</sequence>
<evidence type="ECO:0000313" key="1">
    <source>
        <dbReference type="EMBL" id="AYO32076.1"/>
    </source>
</evidence>
<protein>
    <submittedName>
        <fullName evidence="1">Uncharacterized protein</fullName>
    </submittedName>
</protein>
<organism evidence="1 2">
    <name type="scientific">Biomaibacter acetigenes</name>
    <dbReference type="NCBI Taxonomy" id="2316383"/>
    <lineage>
        <taxon>Bacteria</taxon>
        <taxon>Bacillati</taxon>
        <taxon>Bacillota</taxon>
        <taxon>Clostridia</taxon>
        <taxon>Thermosediminibacterales</taxon>
        <taxon>Tepidanaerobacteraceae</taxon>
        <taxon>Biomaibacter</taxon>
    </lineage>
</organism>
<dbReference type="Proteomes" id="UP000280960">
    <property type="component" value="Chromosome"/>
</dbReference>
<dbReference type="AlphaFoldDB" id="A0A3G2R9F9"/>
<reference evidence="1 2" key="1">
    <citation type="submission" date="2018-10" db="EMBL/GenBank/DDBJ databases">
        <authorList>
            <person name="Zhang X."/>
        </authorList>
    </citation>
    <scope>NUCLEOTIDE SEQUENCE [LARGE SCALE GENOMIC DNA]</scope>
    <source>
        <strain evidence="1 2">SK-G1</strain>
    </source>
</reference>
<gene>
    <name evidence="1" type="ORF">D2962_17040</name>
</gene>
<proteinExistence type="predicted"/>
<name>A0A3G2R9F9_9FIRM</name>
<accession>A0A3G2R9F9</accession>
<keyword evidence="2" id="KW-1185">Reference proteome</keyword>
<dbReference type="EMBL" id="CP033169">
    <property type="protein sequence ID" value="AYO32076.1"/>
    <property type="molecule type" value="Genomic_DNA"/>
</dbReference>
<dbReference type="KEGG" id="bacg:D2962_17040"/>